<reference evidence="2" key="5">
    <citation type="journal article" date="2021" name="G3 (Bethesda)">
        <title>Aegilops tauschii genome assembly Aet v5.0 features greater sequence contiguity and improved annotation.</title>
        <authorList>
            <person name="Wang L."/>
            <person name="Zhu T."/>
            <person name="Rodriguez J.C."/>
            <person name="Deal K.R."/>
            <person name="Dubcovsky J."/>
            <person name="McGuire P.E."/>
            <person name="Lux T."/>
            <person name="Spannagl M."/>
            <person name="Mayer K.F.X."/>
            <person name="Baldrich P."/>
            <person name="Meyers B.C."/>
            <person name="Huo N."/>
            <person name="Gu Y.Q."/>
            <person name="Zhou H."/>
            <person name="Devos K.M."/>
            <person name="Bennetzen J.L."/>
            <person name="Unver T."/>
            <person name="Budak H."/>
            <person name="Gulick P.J."/>
            <person name="Galiba G."/>
            <person name="Kalapos B."/>
            <person name="Nelson D.R."/>
            <person name="Li P."/>
            <person name="You F.M."/>
            <person name="Luo M.C."/>
            <person name="Dvorak J."/>
        </authorList>
    </citation>
    <scope>NUCLEOTIDE SEQUENCE [LARGE SCALE GENOMIC DNA]</scope>
    <source>
        <strain evidence="2">cv. AL8/78</strain>
    </source>
</reference>
<sequence length="123" mass="13795">MVSGYNEHNCKFLVDMLQCLLHKLAMAYIDRLNQFNNGSKIMFGAPFILNSFRQGWRRWAARREQPPTRCRDTSGGVARPSAAGSRAAAAVSRRGNPRLRPPAVVESFRKGPALGSYGNWTRQ</sequence>
<feature type="region of interest" description="Disordered" evidence="1">
    <location>
        <begin position="63"/>
        <end position="102"/>
    </location>
</feature>
<accession>A0A453IXI0</accession>
<dbReference type="Proteomes" id="UP000015105">
    <property type="component" value="Chromosome 4D"/>
</dbReference>
<keyword evidence="3" id="KW-1185">Reference proteome</keyword>
<reference evidence="3" key="1">
    <citation type="journal article" date="2014" name="Science">
        <title>Ancient hybridizations among the ancestral genomes of bread wheat.</title>
        <authorList>
            <consortium name="International Wheat Genome Sequencing Consortium,"/>
            <person name="Marcussen T."/>
            <person name="Sandve S.R."/>
            <person name="Heier L."/>
            <person name="Spannagl M."/>
            <person name="Pfeifer M."/>
            <person name="Jakobsen K.S."/>
            <person name="Wulff B.B."/>
            <person name="Steuernagel B."/>
            <person name="Mayer K.F."/>
            <person name="Olsen O.A."/>
        </authorList>
    </citation>
    <scope>NUCLEOTIDE SEQUENCE [LARGE SCALE GENOMIC DNA]</scope>
    <source>
        <strain evidence="3">cv. AL8/78</strain>
    </source>
</reference>
<dbReference type="AlphaFoldDB" id="A0A453IXI0"/>
<name>A0A453IXI0_AEGTS</name>
<dbReference type="EnsemblPlants" id="AET4Gv20716300.32">
    <property type="protein sequence ID" value="AET4Gv20716300.32"/>
    <property type="gene ID" value="AET4Gv20716300"/>
</dbReference>
<feature type="compositionally biased region" description="Low complexity" evidence="1">
    <location>
        <begin position="74"/>
        <end position="94"/>
    </location>
</feature>
<protein>
    <submittedName>
        <fullName evidence="2">Uncharacterized protein</fullName>
    </submittedName>
</protein>
<reference evidence="2" key="3">
    <citation type="journal article" date="2017" name="Nature">
        <title>Genome sequence of the progenitor of the wheat D genome Aegilops tauschii.</title>
        <authorList>
            <person name="Luo M.C."/>
            <person name="Gu Y.Q."/>
            <person name="Puiu D."/>
            <person name="Wang H."/>
            <person name="Twardziok S.O."/>
            <person name="Deal K.R."/>
            <person name="Huo N."/>
            <person name="Zhu T."/>
            <person name="Wang L."/>
            <person name="Wang Y."/>
            <person name="McGuire P.E."/>
            <person name="Liu S."/>
            <person name="Long H."/>
            <person name="Ramasamy R.K."/>
            <person name="Rodriguez J.C."/>
            <person name="Van S.L."/>
            <person name="Yuan L."/>
            <person name="Wang Z."/>
            <person name="Xia Z."/>
            <person name="Xiao L."/>
            <person name="Anderson O.D."/>
            <person name="Ouyang S."/>
            <person name="Liang Y."/>
            <person name="Zimin A.V."/>
            <person name="Pertea G."/>
            <person name="Qi P."/>
            <person name="Bennetzen J.L."/>
            <person name="Dai X."/>
            <person name="Dawson M.W."/>
            <person name="Muller H.G."/>
            <person name="Kugler K."/>
            <person name="Rivarola-Duarte L."/>
            <person name="Spannagl M."/>
            <person name="Mayer K.F.X."/>
            <person name="Lu F.H."/>
            <person name="Bevan M.W."/>
            <person name="Leroy P."/>
            <person name="Li P."/>
            <person name="You F.M."/>
            <person name="Sun Q."/>
            <person name="Liu Z."/>
            <person name="Lyons E."/>
            <person name="Wicker T."/>
            <person name="Salzberg S.L."/>
            <person name="Devos K.M."/>
            <person name="Dvorak J."/>
        </authorList>
    </citation>
    <scope>NUCLEOTIDE SEQUENCE [LARGE SCALE GENOMIC DNA]</scope>
    <source>
        <strain evidence="2">cv. AL8/78</strain>
    </source>
</reference>
<evidence type="ECO:0000313" key="3">
    <source>
        <dbReference type="Proteomes" id="UP000015105"/>
    </source>
</evidence>
<feature type="compositionally biased region" description="Basic and acidic residues" evidence="1">
    <location>
        <begin position="63"/>
        <end position="72"/>
    </location>
</feature>
<evidence type="ECO:0000256" key="1">
    <source>
        <dbReference type="SAM" id="MobiDB-lite"/>
    </source>
</evidence>
<dbReference type="Gramene" id="AET4Gv20716300.32">
    <property type="protein sequence ID" value="AET4Gv20716300.32"/>
    <property type="gene ID" value="AET4Gv20716300"/>
</dbReference>
<reference evidence="3" key="2">
    <citation type="journal article" date="2017" name="Nat. Plants">
        <title>The Aegilops tauschii genome reveals multiple impacts of transposons.</title>
        <authorList>
            <person name="Zhao G."/>
            <person name="Zou C."/>
            <person name="Li K."/>
            <person name="Wang K."/>
            <person name="Li T."/>
            <person name="Gao L."/>
            <person name="Zhang X."/>
            <person name="Wang H."/>
            <person name="Yang Z."/>
            <person name="Liu X."/>
            <person name="Jiang W."/>
            <person name="Mao L."/>
            <person name="Kong X."/>
            <person name="Jiao Y."/>
            <person name="Jia J."/>
        </authorList>
    </citation>
    <scope>NUCLEOTIDE SEQUENCE [LARGE SCALE GENOMIC DNA]</scope>
    <source>
        <strain evidence="3">cv. AL8/78</strain>
    </source>
</reference>
<proteinExistence type="predicted"/>
<reference evidence="2" key="4">
    <citation type="submission" date="2019-03" db="UniProtKB">
        <authorList>
            <consortium name="EnsemblPlants"/>
        </authorList>
    </citation>
    <scope>IDENTIFICATION</scope>
</reference>
<evidence type="ECO:0000313" key="2">
    <source>
        <dbReference type="EnsemblPlants" id="AET4Gv20716300.32"/>
    </source>
</evidence>
<organism evidence="2 3">
    <name type="scientific">Aegilops tauschii subsp. strangulata</name>
    <name type="common">Goatgrass</name>
    <dbReference type="NCBI Taxonomy" id="200361"/>
    <lineage>
        <taxon>Eukaryota</taxon>
        <taxon>Viridiplantae</taxon>
        <taxon>Streptophyta</taxon>
        <taxon>Embryophyta</taxon>
        <taxon>Tracheophyta</taxon>
        <taxon>Spermatophyta</taxon>
        <taxon>Magnoliopsida</taxon>
        <taxon>Liliopsida</taxon>
        <taxon>Poales</taxon>
        <taxon>Poaceae</taxon>
        <taxon>BOP clade</taxon>
        <taxon>Pooideae</taxon>
        <taxon>Triticodae</taxon>
        <taxon>Triticeae</taxon>
        <taxon>Triticinae</taxon>
        <taxon>Aegilops</taxon>
    </lineage>
</organism>